<evidence type="ECO:0000256" key="3">
    <source>
        <dbReference type="ARBA" id="ARBA00022705"/>
    </source>
</evidence>
<evidence type="ECO:0000256" key="4">
    <source>
        <dbReference type="ARBA" id="ARBA00022741"/>
    </source>
</evidence>
<keyword evidence="7 11" id="KW-0067">ATP-binding</keyword>
<accession>B7T1U5</accession>
<dbReference type="InterPro" id="IPR027417">
    <property type="entry name" value="P-loop_NTPase"/>
</dbReference>
<feature type="domain" description="SF4 helicase" evidence="12">
    <location>
        <begin position="181"/>
        <end position="447"/>
    </location>
</feature>
<comment type="function">
    <text evidence="11">The main replicative DNA helicase, it participates in initiation and elongation during chromosome replication. Travels ahead of the DNA replisome, separating dsDNA into templates for DNA synthesis. A processive ATP-dependent 5'-3' DNA helicase it has DNA-dependent ATPase activity.</text>
</comment>
<dbReference type="SUPFAM" id="SSF52540">
    <property type="entry name" value="P-loop containing nucleoside triphosphate hydrolases"/>
    <property type="match status" value="1"/>
</dbReference>
<proteinExistence type="inferred from homology"/>
<geneLocation type="chloroplast" evidence="13"/>
<evidence type="ECO:0000256" key="1">
    <source>
        <dbReference type="ARBA" id="ARBA00008428"/>
    </source>
</evidence>
<dbReference type="RefSeq" id="YP_002327494.1">
    <property type="nucleotide sequence ID" value="NC_011600.1"/>
</dbReference>
<dbReference type="PANTHER" id="PTHR30153">
    <property type="entry name" value="REPLICATIVE DNA HELICASE DNAB"/>
    <property type="match status" value="1"/>
</dbReference>
<keyword evidence="4 11" id="KW-0547">Nucleotide-binding</keyword>
<keyword evidence="8 11" id="KW-0238">DNA-binding</keyword>
<dbReference type="GO" id="GO:0005829">
    <property type="term" value="C:cytosol"/>
    <property type="evidence" value="ECO:0007669"/>
    <property type="project" value="TreeGrafter"/>
</dbReference>
<dbReference type="Pfam" id="PF00772">
    <property type="entry name" value="DnaB"/>
    <property type="match status" value="1"/>
</dbReference>
<keyword evidence="5 11" id="KW-0378">Hydrolase</keyword>
<keyword evidence="9" id="KW-0413">Isomerase</keyword>
<dbReference type="GO" id="GO:0003677">
    <property type="term" value="F:DNA binding"/>
    <property type="evidence" value="ECO:0007669"/>
    <property type="project" value="UniProtKB-UniRule"/>
</dbReference>
<name>B7T1U5_VAULI</name>
<evidence type="ECO:0000313" key="13">
    <source>
        <dbReference type="EMBL" id="ACF70911.1"/>
    </source>
</evidence>
<evidence type="ECO:0000256" key="10">
    <source>
        <dbReference type="ARBA" id="ARBA00048954"/>
    </source>
</evidence>
<organism evidence="13">
    <name type="scientific">Vaucheria litorea</name>
    <name type="common">Yellow-green alga</name>
    <dbReference type="NCBI Taxonomy" id="109269"/>
    <lineage>
        <taxon>Eukaryota</taxon>
        <taxon>Sar</taxon>
        <taxon>Stramenopiles</taxon>
        <taxon>Ochrophyta</taxon>
        <taxon>PX clade</taxon>
        <taxon>Xanthophyceae</taxon>
        <taxon>Vaucheriales</taxon>
        <taxon>Vaucheriaceae</taxon>
        <taxon>Vaucheria</taxon>
    </lineage>
</organism>
<dbReference type="PROSITE" id="PS51199">
    <property type="entry name" value="SF4_HELICASE"/>
    <property type="match status" value="1"/>
</dbReference>
<keyword evidence="13" id="KW-0150">Chloroplast</keyword>
<dbReference type="InterPro" id="IPR036185">
    <property type="entry name" value="DNA_heli_DnaB-like_N_sf"/>
</dbReference>
<gene>
    <name evidence="13" type="primary">dnaB</name>
</gene>
<dbReference type="InterPro" id="IPR016136">
    <property type="entry name" value="DNA_helicase_N/primase_C"/>
</dbReference>
<dbReference type="Gene3D" id="3.40.50.300">
    <property type="entry name" value="P-loop containing nucleotide triphosphate hydrolases"/>
    <property type="match status" value="1"/>
</dbReference>
<dbReference type="GO" id="GO:0016887">
    <property type="term" value="F:ATP hydrolysis activity"/>
    <property type="evidence" value="ECO:0007669"/>
    <property type="project" value="RHEA"/>
</dbReference>
<keyword evidence="6 11" id="KW-0347">Helicase</keyword>
<dbReference type="EMBL" id="EU912438">
    <property type="protein sequence ID" value="ACF70911.1"/>
    <property type="molecule type" value="Genomic_DNA"/>
</dbReference>
<dbReference type="GO" id="GO:0005524">
    <property type="term" value="F:ATP binding"/>
    <property type="evidence" value="ECO:0007669"/>
    <property type="project" value="UniProtKB-UniRule"/>
</dbReference>
<dbReference type="InterPro" id="IPR007693">
    <property type="entry name" value="DNA_helicase_DnaB-like_N"/>
</dbReference>
<dbReference type="GO" id="GO:0043139">
    <property type="term" value="F:5'-3' DNA helicase activity"/>
    <property type="evidence" value="ECO:0007669"/>
    <property type="project" value="UniProtKB-EC"/>
</dbReference>
<dbReference type="Pfam" id="PF03796">
    <property type="entry name" value="DnaB_C"/>
    <property type="match status" value="1"/>
</dbReference>
<dbReference type="CDD" id="cd00984">
    <property type="entry name" value="DnaB_C"/>
    <property type="match status" value="1"/>
</dbReference>
<keyword evidence="3 11" id="KW-0235">DNA replication</keyword>
<protein>
    <recommendedName>
        <fullName evidence="11">Replicative DNA helicase</fullName>
        <ecNumber evidence="11">5.6.2.3</ecNumber>
    </recommendedName>
</protein>
<dbReference type="AlphaFoldDB" id="B7T1U5"/>
<evidence type="ECO:0000256" key="7">
    <source>
        <dbReference type="ARBA" id="ARBA00022840"/>
    </source>
</evidence>
<evidence type="ECO:0000256" key="5">
    <source>
        <dbReference type="ARBA" id="ARBA00022801"/>
    </source>
</evidence>
<keyword evidence="13" id="KW-0934">Plastid</keyword>
<dbReference type="InterPro" id="IPR007692">
    <property type="entry name" value="DNA_helicase_DnaB"/>
</dbReference>
<dbReference type="NCBIfam" id="TIGR00665">
    <property type="entry name" value="DnaB"/>
    <property type="match status" value="1"/>
</dbReference>
<keyword evidence="2 11" id="KW-0639">Primosome</keyword>
<evidence type="ECO:0000256" key="2">
    <source>
        <dbReference type="ARBA" id="ARBA00022515"/>
    </source>
</evidence>
<dbReference type="GeneID" id="7056002"/>
<dbReference type="InterPro" id="IPR007694">
    <property type="entry name" value="DNA_helicase_DnaB-like_C"/>
</dbReference>
<evidence type="ECO:0000256" key="11">
    <source>
        <dbReference type="RuleBase" id="RU362085"/>
    </source>
</evidence>
<dbReference type="GO" id="GO:0006269">
    <property type="term" value="P:DNA replication, synthesis of primer"/>
    <property type="evidence" value="ECO:0007669"/>
    <property type="project" value="UniProtKB-UniRule"/>
</dbReference>
<comment type="similarity">
    <text evidence="1 11">Belongs to the helicase family. DnaB subfamily.</text>
</comment>
<comment type="catalytic activity">
    <reaction evidence="10 11">
        <text>ATP + H2O = ADP + phosphate + H(+)</text>
        <dbReference type="Rhea" id="RHEA:13065"/>
        <dbReference type="ChEBI" id="CHEBI:15377"/>
        <dbReference type="ChEBI" id="CHEBI:15378"/>
        <dbReference type="ChEBI" id="CHEBI:30616"/>
        <dbReference type="ChEBI" id="CHEBI:43474"/>
        <dbReference type="ChEBI" id="CHEBI:456216"/>
        <dbReference type="EC" id="5.6.2.3"/>
    </reaction>
</comment>
<evidence type="ECO:0000259" key="12">
    <source>
        <dbReference type="PROSITE" id="PS51199"/>
    </source>
</evidence>
<dbReference type="EC" id="5.6.2.3" evidence="11"/>
<sequence length="447" mass="51586">MTDFKSSETNLILPYNFLAERLVLGSILTNNETIPLVAQQLTIESFYLKAHQIIYKGILVLYGEGKKVDYVTLITWLQDNKFNKYIEDLSLIFSFVNQIYIVGYLEDYLALIYEKYLRRLVIDLGYEIIELGYLTEIPLEQIFSKIEQKLFLLNDQKQKKIFNTSAEILTQILTELKQKLKTAKLPGLLSSFSDLDAITQGFHNSDLIIIAGRPSMGKTAFSLTLAKNIAAKFPIKIVFFSLEMTKQQLLYRLLSTETLISHTKLRAGRISKTEWIQITETINKLSNLSLYIDDTPNISVPEMLSKLKRLKQEKEEPLGAVFIDYLQLLEDVEKTTNRVQELSKITRSLKKLARELNIPIIVLSQLSRNVEVRANKRPMLSDLRESGSIEQDADLVMMLYREEYYNPNTIEKNNIEIILAKHRNGPIGMAKLKFNPQYLSFENFSNK</sequence>
<reference evidence="13" key="1">
    <citation type="journal article" date="2008" name="Proc. Natl. Acad. Sci. U.S.A.">
        <title>Horizontal gene transfer of the algal nuclear gene psbO to the photosynthetic sea slug Elysia chlorotica.</title>
        <authorList>
            <person name="Rumpho M.E."/>
            <person name="Worful J.M."/>
            <person name="Lee J."/>
            <person name="Kannan K."/>
            <person name="Tyler M.S."/>
            <person name="Bhattacharya D."/>
            <person name="Moustafa A."/>
            <person name="Manhart J.R."/>
        </authorList>
    </citation>
    <scope>NUCLEOTIDE SEQUENCE [LARGE SCALE GENOMIC DNA]</scope>
    <source>
        <strain>CCMP2940</strain>
    </source>
</reference>
<evidence type="ECO:0000256" key="6">
    <source>
        <dbReference type="ARBA" id="ARBA00022806"/>
    </source>
</evidence>
<dbReference type="PANTHER" id="PTHR30153:SF2">
    <property type="entry name" value="REPLICATIVE DNA HELICASE"/>
    <property type="match status" value="1"/>
</dbReference>
<evidence type="ECO:0000256" key="9">
    <source>
        <dbReference type="ARBA" id="ARBA00023235"/>
    </source>
</evidence>
<evidence type="ECO:0000256" key="8">
    <source>
        <dbReference type="ARBA" id="ARBA00023125"/>
    </source>
</evidence>
<dbReference type="SUPFAM" id="SSF48024">
    <property type="entry name" value="N-terminal domain of DnaB helicase"/>
    <property type="match status" value="1"/>
</dbReference>
<dbReference type="Gene3D" id="1.10.860.10">
    <property type="entry name" value="DNAb Helicase, Chain A"/>
    <property type="match status" value="1"/>
</dbReference>